<reference evidence="1" key="1">
    <citation type="submission" date="2021-01" db="EMBL/GenBank/DDBJ databases">
        <authorList>
            <person name="Sun Q."/>
        </authorList>
    </citation>
    <scope>NUCLEOTIDE SEQUENCE</scope>
    <source>
        <strain evidence="1">YIM B02566</strain>
    </source>
</reference>
<dbReference type="EMBL" id="JAENHL010000006">
    <property type="protein sequence ID" value="MBK1866047.1"/>
    <property type="molecule type" value="Genomic_DNA"/>
</dbReference>
<organism evidence="1 2">
    <name type="scientific">Taklimakanibacter albus</name>
    <dbReference type="NCBI Taxonomy" id="2800327"/>
    <lineage>
        <taxon>Bacteria</taxon>
        <taxon>Pseudomonadati</taxon>
        <taxon>Pseudomonadota</taxon>
        <taxon>Alphaproteobacteria</taxon>
        <taxon>Hyphomicrobiales</taxon>
        <taxon>Aestuariivirgaceae</taxon>
        <taxon>Taklimakanibacter</taxon>
    </lineage>
</organism>
<accession>A0ACC5R0B9</accession>
<protein>
    <submittedName>
        <fullName evidence="1">Zinc metallopeptidase</fullName>
    </submittedName>
</protein>
<comment type="caution">
    <text evidence="1">The sequence shown here is derived from an EMBL/GenBank/DDBJ whole genome shotgun (WGS) entry which is preliminary data.</text>
</comment>
<proteinExistence type="predicted"/>
<keyword evidence="2" id="KW-1185">Reference proteome</keyword>
<gene>
    <name evidence="1" type="ORF">JHL16_06750</name>
</gene>
<sequence length="226" mass="24693">MVFAALAFIALLALIFVPQLLIRSTMARHARERADFPGTGGELARHLLDEAGLTEVKVEMVETGDHYSPDDKAVRLGKANFEGRSVTAVAVAAHEAAHALQDAQGYAPLHLRQKLVRYGIVIERVGSALLLATPIIFALVRSPVVLLFELAAGLAIMASTIVIHLVTLPTEFDASFKRALPVLENYIRPEDMKGARKVLRAAAFTYVAAALVSLFDVARWIRILRF</sequence>
<evidence type="ECO:0000313" key="2">
    <source>
        <dbReference type="Proteomes" id="UP000616151"/>
    </source>
</evidence>
<dbReference type="Proteomes" id="UP000616151">
    <property type="component" value="Unassembled WGS sequence"/>
</dbReference>
<evidence type="ECO:0000313" key="1">
    <source>
        <dbReference type="EMBL" id="MBK1866047.1"/>
    </source>
</evidence>
<name>A0ACC5R0B9_9HYPH</name>